<feature type="compositionally biased region" description="Acidic residues" evidence="1">
    <location>
        <begin position="77"/>
        <end position="89"/>
    </location>
</feature>
<evidence type="ECO:0000256" key="1">
    <source>
        <dbReference type="SAM" id="MobiDB-lite"/>
    </source>
</evidence>
<reference evidence="2" key="1">
    <citation type="submission" date="2024-06" db="EMBL/GenBank/DDBJ databases">
        <title>Evidence of context-dependent and transient costs of resisting viral infection in isolates of the marine microalga Micromonas sp. (class Mamiellophyceae).</title>
        <authorList>
            <person name="Bedi de Silva A."/>
            <person name="Schvarcz C.R."/>
            <person name="Steward G.R."/>
            <person name="Edwards K.F."/>
        </authorList>
    </citation>
    <scope>NUCLEOTIDE SEQUENCE</scope>
    <source>
        <strain evidence="2">McV-KB2</strain>
    </source>
</reference>
<feature type="region of interest" description="Disordered" evidence="1">
    <location>
        <begin position="1"/>
        <end position="89"/>
    </location>
</feature>
<dbReference type="EMBL" id="PP911589">
    <property type="protein sequence ID" value="XCA47442.1"/>
    <property type="molecule type" value="Genomic_DNA"/>
</dbReference>
<accession>A0AAU7YND6</accession>
<evidence type="ECO:0000313" key="2">
    <source>
        <dbReference type="EMBL" id="XCA47442.1"/>
    </source>
</evidence>
<sequence length="89" mass="10173">MTDIEDKPVLTRSGRVSKKPQRLEPTEDVCDDDFSEDEYDTDYNSEDDDLCETETDTEDECSDSEADENGNLKGFVVDDDEESDEEYQA</sequence>
<proteinExistence type="predicted"/>
<organism evidence="2">
    <name type="scientific">Micromonas commoda virus</name>
    <dbReference type="NCBI Taxonomy" id="3057169"/>
    <lineage>
        <taxon>Viruses</taxon>
        <taxon>Varidnaviria</taxon>
        <taxon>Bamfordvirae</taxon>
        <taxon>Nucleocytoviricota</taxon>
        <taxon>Megaviricetes</taxon>
        <taxon>Algavirales</taxon>
        <taxon>Phycodnaviridae</taxon>
    </lineage>
</organism>
<name>A0AAU7YND6_9PHYC</name>
<feature type="compositionally biased region" description="Acidic residues" evidence="1">
    <location>
        <begin position="26"/>
        <end position="68"/>
    </location>
</feature>
<protein>
    <submittedName>
        <fullName evidence="2">Uncharacterized protein</fullName>
    </submittedName>
</protein>